<keyword evidence="1" id="KW-0175">Coiled coil</keyword>
<dbReference type="GeneID" id="100903711"/>
<keyword evidence="2" id="KW-1185">Reference proteome</keyword>
<gene>
    <name evidence="3" type="primary">LOC100903711</name>
</gene>
<dbReference type="RefSeq" id="XP_018495804.2">
    <property type="nucleotide sequence ID" value="XM_018640288.2"/>
</dbReference>
<feature type="coiled-coil region" evidence="1">
    <location>
        <begin position="119"/>
        <end position="153"/>
    </location>
</feature>
<sequence length="260" mass="30532">MRTNACSQPELFRRKSLVMDGNGDYKRDLSPLIEDLRRLACEGDSNQESFETAIRDFVDSTDRIQEIRRNKEGVFSKLYEQFKDHEVASELIIENAELFDGTLHLLRAENAELSTVEERETFLREKSLLEEAIEKYQREISDLDRERLVQEEVMKKKHVDDKSRLEEYKRTLECQIEACMQDFERRQNELKVKQDLVLAEISAKFRARLSRIGELEDHKECASELASWRCSWRQALQGDALYDLCMVLKNILVEMANSKA</sequence>
<proteinExistence type="predicted"/>
<dbReference type="KEGG" id="goe:100903711"/>
<evidence type="ECO:0000256" key="1">
    <source>
        <dbReference type="SAM" id="Coils"/>
    </source>
</evidence>
<dbReference type="AlphaFoldDB" id="A0AAJ7L4X5"/>
<reference evidence="3" key="1">
    <citation type="submission" date="2025-08" db="UniProtKB">
        <authorList>
            <consortium name="RefSeq"/>
        </authorList>
    </citation>
    <scope>IDENTIFICATION</scope>
</reference>
<evidence type="ECO:0000313" key="2">
    <source>
        <dbReference type="Proteomes" id="UP000694867"/>
    </source>
</evidence>
<protein>
    <submittedName>
        <fullName evidence="3">Uncharacterized protein LOC100903711</fullName>
    </submittedName>
</protein>
<name>A0AAJ7L4X5_9ACAR</name>
<dbReference type="Proteomes" id="UP000694867">
    <property type="component" value="Unplaced"/>
</dbReference>
<organism evidence="2 3">
    <name type="scientific">Galendromus occidentalis</name>
    <name type="common">western predatory mite</name>
    <dbReference type="NCBI Taxonomy" id="34638"/>
    <lineage>
        <taxon>Eukaryota</taxon>
        <taxon>Metazoa</taxon>
        <taxon>Ecdysozoa</taxon>
        <taxon>Arthropoda</taxon>
        <taxon>Chelicerata</taxon>
        <taxon>Arachnida</taxon>
        <taxon>Acari</taxon>
        <taxon>Parasitiformes</taxon>
        <taxon>Mesostigmata</taxon>
        <taxon>Gamasina</taxon>
        <taxon>Phytoseioidea</taxon>
        <taxon>Phytoseiidae</taxon>
        <taxon>Typhlodrominae</taxon>
        <taxon>Galendromus</taxon>
    </lineage>
</organism>
<accession>A0AAJ7L4X5</accession>
<evidence type="ECO:0000313" key="3">
    <source>
        <dbReference type="RefSeq" id="XP_018495804.2"/>
    </source>
</evidence>